<evidence type="ECO:0000256" key="3">
    <source>
        <dbReference type="ARBA" id="ARBA00022884"/>
    </source>
</evidence>
<gene>
    <name evidence="7" type="ORF">S06H3_17233</name>
</gene>
<evidence type="ECO:0000256" key="6">
    <source>
        <dbReference type="SAM" id="MobiDB-lite"/>
    </source>
</evidence>
<dbReference type="PROSITE" id="PS01169">
    <property type="entry name" value="RIBOSOMAL_L21"/>
    <property type="match status" value="1"/>
</dbReference>
<comment type="caution">
    <text evidence="7">The sequence shown here is derived from an EMBL/GenBank/DDBJ whole genome shotgun (WGS) entry which is preliminary data.</text>
</comment>
<dbReference type="GO" id="GO:0005737">
    <property type="term" value="C:cytoplasm"/>
    <property type="evidence" value="ECO:0007669"/>
    <property type="project" value="UniProtKB-ARBA"/>
</dbReference>
<dbReference type="Pfam" id="PF00829">
    <property type="entry name" value="Ribosomal_L21p"/>
    <property type="match status" value="1"/>
</dbReference>
<dbReference type="GO" id="GO:0006412">
    <property type="term" value="P:translation"/>
    <property type="evidence" value="ECO:0007669"/>
    <property type="project" value="InterPro"/>
</dbReference>
<dbReference type="InterPro" id="IPR018258">
    <property type="entry name" value="Ribosomal_bL21_CS"/>
</dbReference>
<dbReference type="AlphaFoldDB" id="X1LII9"/>
<keyword evidence="3" id="KW-0694">RNA-binding</keyword>
<keyword evidence="4" id="KW-0689">Ribosomal protein</keyword>
<dbReference type="InterPro" id="IPR001787">
    <property type="entry name" value="Ribosomal_bL21"/>
</dbReference>
<dbReference type="PANTHER" id="PTHR21349:SF0">
    <property type="entry name" value="LARGE RIBOSOMAL SUBUNIT PROTEIN BL21M"/>
    <property type="match status" value="1"/>
</dbReference>
<organism evidence="7">
    <name type="scientific">marine sediment metagenome</name>
    <dbReference type="NCBI Taxonomy" id="412755"/>
    <lineage>
        <taxon>unclassified sequences</taxon>
        <taxon>metagenomes</taxon>
        <taxon>ecological metagenomes</taxon>
    </lineage>
</organism>
<protein>
    <recommendedName>
        <fullName evidence="8">50S ribosomal protein L21</fullName>
    </recommendedName>
</protein>
<evidence type="ECO:0008006" key="8">
    <source>
        <dbReference type="Google" id="ProtNLM"/>
    </source>
</evidence>
<dbReference type="EMBL" id="BARV01008599">
    <property type="protein sequence ID" value="GAI05651.1"/>
    <property type="molecule type" value="Genomic_DNA"/>
</dbReference>
<feature type="region of interest" description="Disordered" evidence="6">
    <location>
        <begin position="73"/>
        <end position="93"/>
    </location>
</feature>
<dbReference type="InterPro" id="IPR028909">
    <property type="entry name" value="bL21-like"/>
</dbReference>
<keyword evidence="5" id="KW-0687">Ribonucleoprotein</keyword>
<dbReference type="GO" id="GO:0019843">
    <property type="term" value="F:rRNA binding"/>
    <property type="evidence" value="ECO:0007669"/>
    <property type="project" value="UniProtKB-KW"/>
</dbReference>
<dbReference type="GO" id="GO:0003735">
    <property type="term" value="F:structural constituent of ribosome"/>
    <property type="evidence" value="ECO:0007669"/>
    <property type="project" value="InterPro"/>
</dbReference>
<dbReference type="GO" id="GO:1990904">
    <property type="term" value="C:ribonucleoprotein complex"/>
    <property type="evidence" value="ECO:0007669"/>
    <property type="project" value="UniProtKB-KW"/>
</dbReference>
<comment type="similarity">
    <text evidence="1">Belongs to the bacterial ribosomal protein bL21 family.</text>
</comment>
<name>X1LII9_9ZZZZ</name>
<evidence type="ECO:0000256" key="1">
    <source>
        <dbReference type="ARBA" id="ARBA00008563"/>
    </source>
</evidence>
<proteinExistence type="inferred from homology"/>
<dbReference type="GO" id="GO:0005840">
    <property type="term" value="C:ribosome"/>
    <property type="evidence" value="ECO:0007669"/>
    <property type="project" value="UniProtKB-KW"/>
</dbReference>
<reference evidence="7" key="1">
    <citation type="journal article" date="2014" name="Front. Microbiol.">
        <title>High frequency of phylogenetically diverse reductive dehalogenase-homologous genes in deep subseafloor sedimentary metagenomes.</title>
        <authorList>
            <person name="Kawai M."/>
            <person name="Futagami T."/>
            <person name="Toyoda A."/>
            <person name="Takaki Y."/>
            <person name="Nishi S."/>
            <person name="Hori S."/>
            <person name="Arai W."/>
            <person name="Tsubouchi T."/>
            <person name="Morono Y."/>
            <person name="Uchiyama I."/>
            <person name="Ito T."/>
            <person name="Fujiyama A."/>
            <person name="Inagaki F."/>
            <person name="Takami H."/>
        </authorList>
    </citation>
    <scope>NUCLEOTIDE SEQUENCE</scope>
    <source>
        <strain evidence="7">Expedition CK06-06</strain>
    </source>
</reference>
<evidence type="ECO:0000256" key="2">
    <source>
        <dbReference type="ARBA" id="ARBA00022730"/>
    </source>
</evidence>
<feature type="non-terminal residue" evidence="7">
    <location>
        <position position="1"/>
    </location>
</feature>
<dbReference type="NCBIfam" id="TIGR00061">
    <property type="entry name" value="L21"/>
    <property type="match status" value="1"/>
</dbReference>
<dbReference type="PANTHER" id="PTHR21349">
    <property type="entry name" value="50S RIBOSOMAL PROTEIN L21"/>
    <property type="match status" value="1"/>
</dbReference>
<sequence>LDKVLFIADGNKITVGTPTIDGAKAIGTSQGEGKGKKIIVFKYKPKTRYRKKTGHRQLYTRLVIDKIIEPGAMPSQPAKKVRRRKKEVIESGT</sequence>
<evidence type="ECO:0000313" key="7">
    <source>
        <dbReference type="EMBL" id="GAI05651.1"/>
    </source>
</evidence>
<evidence type="ECO:0000256" key="4">
    <source>
        <dbReference type="ARBA" id="ARBA00022980"/>
    </source>
</evidence>
<accession>X1LII9</accession>
<keyword evidence="2" id="KW-0699">rRNA-binding</keyword>
<dbReference type="SUPFAM" id="SSF141091">
    <property type="entry name" value="L21p-like"/>
    <property type="match status" value="1"/>
</dbReference>
<evidence type="ECO:0000256" key="5">
    <source>
        <dbReference type="ARBA" id="ARBA00023274"/>
    </source>
</evidence>
<dbReference type="InterPro" id="IPR036164">
    <property type="entry name" value="bL21-like_sf"/>
</dbReference>